<dbReference type="RefSeq" id="XP_062726139.1">
    <property type="nucleotide sequence ID" value="XM_062864143.1"/>
</dbReference>
<dbReference type="Proteomes" id="UP001273166">
    <property type="component" value="Unassembled WGS sequence"/>
</dbReference>
<proteinExistence type="predicted"/>
<dbReference type="SUPFAM" id="SSF55729">
    <property type="entry name" value="Acyl-CoA N-acyltransferases (Nat)"/>
    <property type="match status" value="1"/>
</dbReference>
<accession>A0AAJ0H214</accession>
<dbReference type="InterPro" id="IPR050769">
    <property type="entry name" value="NAT_camello-type"/>
</dbReference>
<dbReference type="Pfam" id="PF13508">
    <property type="entry name" value="Acetyltransf_7"/>
    <property type="match status" value="1"/>
</dbReference>
<feature type="domain" description="N-acetyltransferase" evidence="3">
    <location>
        <begin position="50"/>
        <end position="223"/>
    </location>
</feature>
<gene>
    <name evidence="4" type="ORF">B0T15DRAFT_35207</name>
</gene>
<dbReference type="PROSITE" id="PS51186">
    <property type="entry name" value="GNAT"/>
    <property type="match status" value="1"/>
</dbReference>
<reference evidence="4" key="1">
    <citation type="journal article" date="2023" name="Mol. Phylogenet. Evol.">
        <title>Genome-scale phylogeny and comparative genomics of the fungal order Sordariales.</title>
        <authorList>
            <person name="Hensen N."/>
            <person name="Bonometti L."/>
            <person name="Westerberg I."/>
            <person name="Brannstrom I.O."/>
            <person name="Guillou S."/>
            <person name="Cros-Aarteil S."/>
            <person name="Calhoun S."/>
            <person name="Haridas S."/>
            <person name="Kuo A."/>
            <person name="Mondo S."/>
            <person name="Pangilinan J."/>
            <person name="Riley R."/>
            <person name="LaButti K."/>
            <person name="Andreopoulos B."/>
            <person name="Lipzen A."/>
            <person name="Chen C."/>
            <person name="Yan M."/>
            <person name="Daum C."/>
            <person name="Ng V."/>
            <person name="Clum A."/>
            <person name="Steindorff A."/>
            <person name="Ohm R.A."/>
            <person name="Martin F."/>
            <person name="Silar P."/>
            <person name="Natvig D.O."/>
            <person name="Lalanne C."/>
            <person name="Gautier V."/>
            <person name="Ament-Velasquez S.L."/>
            <person name="Kruys A."/>
            <person name="Hutchinson M.I."/>
            <person name="Powell A.J."/>
            <person name="Barry K."/>
            <person name="Miller A.N."/>
            <person name="Grigoriev I.V."/>
            <person name="Debuchy R."/>
            <person name="Gladieux P."/>
            <person name="Hiltunen Thoren M."/>
            <person name="Johannesson H."/>
        </authorList>
    </citation>
    <scope>NUCLEOTIDE SEQUENCE</scope>
    <source>
        <strain evidence="4">CBS 333.67</strain>
    </source>
</reference>
<dbReference type="CDD" id="cd04301">
    <property type="entry name" value="NAT_SF"/>
    <property type="match status" value="1"/>
</dbReference>
<dbReference type="GeneID" id="87882972"/>
<dbReference type="PANTHER" id="PTHR13947">
    <property type="entry name" value="GNAT FAMILY N-ACETYLTRANSFERASE"/>
    <property type="match status" value="1"/>
</dbReference>
<evidence type="ECO:0000313" key="5">
    <source>
        <dbReference type="Proteomes" id="UP001273166"/>
    </source>
</evidence>
<feature type="compositionally biased region" description="Basic and acidic residues" evidence="2">
    <location>
        <begin position="18"/>
        <end position="31"/>
    </location>
</feature>
<dbReference type="InterPro" id="IPR000182">
    <property type="entry name" value="GNAT_dom"/>
</dbReference>
<keyword evidence="5" id="KW-1185">Reference proteome</keyword>
<keyword evidence="1" id="KW-0808">Transferase</keyword>
<dbReference type="EMBL" id="JAUDZG010000001">
    <property type="protein sequence ID" value="KAK3310359.1"/>
    <property type="molecule type" value="Genomic_DNA"/>
</dbReference>
<evidence type="ECO:0000313" key="4">
    <source>
        <dbReference type="EMBL" id="KAK3310359.1"/>
    </source>
</evidence>
<organism evidence="4 5">
    <name type="scientific">Chaetomium strumarium</name>
    <dbReference type="NCBI Taxonomy" id="1170767"/>
    <lineage>
        <taxon>Eukaryota</taxon>
        <taxon>Fungi</taxon>
        <taxon>Dikarya</taxon>
        <taxon>Ascomycota</taxon>
        <taxon>Pezizomycotina</taxon>
        <taxon>Sordariomycetes</taxon>
        <taxon>Sordariomycetidae</taxon>
        <taxon>Sordariales</taxon>
        <taxon>Chaetomiaceae</taxon>
        <taxon>Chaetomium</taxon>
    </lineage>
</organism>
<comment type="caution">
    <text evidence="4">The sequence shown here is derived from an EMBL/GenBank/DDBJ whole genome shotgun (WGS) entry which is preliminary data.</text>
</comment>
<sequence length="226" mass="24748">MAAPIPPLSAPSTVEAQPTKEHAATMEDAKPIESPAASAGPPLPPTTNISIVSGYRPGLIASTLQMHMDFYYPTEGWGREFEAGLSTGLGDFLKRLDRPVNQVWSAIVTVPAADAQSAPVERIVGTVYIDGECSGKEGAARLRFFIVDDSARGLGVGGKLIRAAMEFVKHSGFRDCHLSTLHSLTVARRMYEREGFREVGQVWSEQFGKGFMELKYVWHRPDEKLE</sequence>
<dbReference type="GO" id="GO:0008080">
    <property type="term" value="F:N-acetyltransferase activity"/>
    <property type="evidence" value="ECO:0007669"/>
    <property type="project" value="InterPro"/>
</dbReference>
<name>A0AAJ0H214_9PEZI</name>
<feature type="region of interest" description="Disordered" evidence="2">
    <location>
        <begin position="1"/>
        <end position="45"/>
    </location>
</feature>
<reference evidence="4" key="2">
    <citation type="submission" date="2023-06" db="EMBL/GenBank/DDBJ databases">
        <authorList>
            <consortium name="Lawrence Berkeley National Laboratory"/>
            <person name="Mondo S.J."/>
            <person name="Hensen N."/>
            <person name="Bonometti L."/>
            <person name="Westerberg I."/>
            <person name="Brannstrom I.O."/>
            <person name="Guillou S."/>
            <person name="Cros-Aarteil S."/>
            <person name="Calhoun S."/>
            <person name="Haridas S."/>
            <person name="Kuo A."/>
            <person name="Pangilinan J."/>
            <person name="Riley R."/>
            <person name="Labutti K."/>
            <person name="Andreopoulos B."/>
            <person name="Lipzen A."/>
            <person name="Chen C."/>
            <person name="Yanf M."/>
            <person name="Daum C."/>
            <person name="Ng V."/>
            <person name="Clum A."/>
            <person name="Steindorff A."/>
            <person name="Ohm R."/>
            <person name="Martin F."/>
            <person name="Silar P."/>
            <person name="Natvig D."/>
            <person name="Lalanne C."/>
            <person name="Gautier V."/>
            <person name="Ament-Velasquez S.L."/>
            <person name="Kruys A."/>
            <person name="Hutchinson M.I."/>
            <person name="Powell A.J."/>
            <person name="Barry K."/>
            <person name="Miller A.N."/>
            <person name="Grigoriev I.V."/>
            <person name="Debuchy R."/>
            <person name="Gladieux P."/>
            <person name="Thoren M.H."/>
            <person name="Johannesson H."/>
        </authorList>
    </citation>
    <scope>NUCLEOTIDE SEQUENCE</scope>
    <source>
        <strain evidence="4">CBS 333.67</strain>
    </source>
</reference>
<evidence type="ECO:0000256" key="1">
    <source>
        <dbReference type="ARBA" id="ARBA00022679"/>
    </source>
</evidence>
<dbReference type="PANTHER" id="PTHR13947:SF37">
    <property type="entry name" value="LD18367P"/>
    <property type="match status" value="1"/>
</dbReference>
<dbReference type="InterPro" id="IPR016181">
    <property type="entry name" value="Acyl_CoA_acyltransferase"/>
</dbReference>
<dbReference type="AlphaFoldDB" id="A0AAJ0H214"/>
<evidence type="ECO:0000256" key="2">
    <source>
        <dbReference type="SAM" id="MobiDB-lite"/>
    </source>
</evidence>
<protein>
    <recommendedName>
        <fullName evidence="3">N-acetyltransferase domain-containing protein</fullName>
    </recommendedName>
</protein>
<dbReference type="Gene3D" id="3.40.630.30">
    <property type="match status" value="1"/>
</dbReference>
<evidence type="ECO:0000259" key="3">
    <source>
        <dbReference type="PROSITE" id="PS51186"/>
    </source>
</evidence>